<name>A0A8S2WN99_9BILA</name>
<evidence type="ECO:0000313" key="3">
    <source>
        <dbReference type="EMBL" id="CAF5160608.1"/>
    </source>
</evidence>
<gene>
    <name evidence="2" type="ORF">BYL167_LOCUS33807</name>
    <name evidence="1" type="ORF">GIL414_LOCUS30935</name>
    <name evidence="3" type="ORF">SMN809_LOCUS64529</name>
</gene>
<reference evidence="2" key="1">
    <citation type="submission" date="2021-02" db="EMBL/GenBank/DDBJ databases">
        <authorList>
            <person name="Nowell W R."/>
        </authorList>
    </citation>
    <scope>NUCLEOTIDE SEQUENCE</scope>
</reference>
<accession>A0A8S2WN99</accession>
<protein>
    <submittedName>
        <fullName evidence="2">Uncharacterized protein</fullName>
    </submittedName>
</protein>
<dbReference type="EMBL" id="CAJOBJ010061007">
    <property type="protein sequence ID" value="CAF4417726.1"/>
    <property type="molecule type" value="Genomic_DNA"/>
</dbReference>
<dbReference type="AlphaFoldDB" id="A0A8S2WN99"/>
<evidence type="ECO:0000313" key="1">
    <source>
        <dbReference type="EMBL" id="CAF4417726.1"/>
    </source>
</evidence>
<organism evidence="2 4">
    <name type="scientific">Rotaria magnacalcarata</name>
    <dbReference type="NCBI Taxonomy" id="392030"/>
    <lineage>
        <taxon>Eukaryota</taxon>
        <taxon>Metazoa</taxon>
        <taxon>Spiralia</taxon>
        <taxon>Gnathifera</taxon>
        <taxon>Rotifera</taxon>
        <taxon>Eurotatoria</taxon>
        <taxon>Bdelloidea</taxon>
        <taxon>Philodinida</taxon>
        <taxon>Philodinidae</taxon>
        <taxon>Rotaria</taxon>
    </lineage>
</organism>
<dbReference type="EMBL" id="CAJOBI010293030">
    <property type="protein sequence ID" value="CAF5160608.1"/>
    <property type="molecule type" value="Genomic_DNA"/>
</dbReference>
<evidence type="ECO:0000313" key="4">
    <source>
        <dbReference type="Proteomes" id="UP000681967"/>
    </source>
</evidence>
<proteinExistence type="predicted"/>
<sequence>MDDEKYFGLSGDNVQSNQYYYTTNPLTTPTD</sequence>
<dbReference type="Proteomes" id="UP000676336">
    <property type="component" value="Unassembled WGS sequence"/>
</dbReference>
<dbReference type="Proteomes" id="UP000681720">
    <property type="component" value="Unassembled WGS sequence"/>
</dbReference>
<evidence type="ECO:0000313" key="2">
    <source>
        <dbReference type="EMBL" id="CAF4452113.1"/>
    </source>
</evidence>
<comment type="caution">
    <text evidence="2">The sequence shown here is derived from an EMBL/GenBank/DDBJ whole genome shotgun (WGS) entry which is preliminary data.</text>
</comment>
<dbReference type="EMBL" id="CAJOBH010066793">
    <property type="protein sequence ID" value="CAF4452113.1"/>
    <property type="molecule type" value="Genomic_DNA"/>
</dbReference>
<dbReference type="Proteomes" id="UP000681967">
    <property type="component" value="Unassembled WGS sequence"/>
</dbReference>
<feature type="non-terminal residue" evidence="2">
    <location>
        <position position="31"/>
    </location>
</feature>